<evidence type="ECO:0000259" key="3">
    <source>
        <dbReference type="Pfam" id="PF14739"/>
    </source>
</evidence>
<dbReference type="AlphaFoldDB" id="A0AA47M7U6"/>
<evidence type="ECO:0000256" key="2">
    <source>
        <dbReference type="SAM" id="MobiDB-lite"/>
    </source>
</evidence>
<feature type="domain" description="DUF4472" evidence="3">
    <location>
        <begin position="63"/>
        <end position="142"/>
    </location>
</feature>
<feature type="coiled-coil region" evidence="1">
    <location>
        <begin position="91"/>
        <end position="132"/>
    </location>
</feature>
<dbReference type="EMBL" id="JAOPHQ010005465">
    <property type="protein sequence ID" value="KAK0135146.1"/>
    <property type="molecule type" value="Genomic_DNA"/>
</dbReference>
<evidence type="ECO:0000313" key="4">
    <source>
        <dbReference type="EMBL" id="KAK0135146.1"/>
    </source>
</evidence>
<reference evidence="4" key="1">
    <citation type="journal article" date="2023" name="Front. Mar. Sci.">
        <title>A new Merluccius polli reference genome to investigate the effects of global change in West African waters.</title>
        <authorList>
            <person name="Mateo J.L."/>
            <person name="Blanco-Fernandez C."/>
            <person name="Garcia-Vazquez E."/>
            <person name="Machado-Schiaffino G."/>
        </authorList>
    </citation>
    <scope>NUCLEOTIDE SEQUENCE</scope>
    <source>
        <strain evidence="4">C29</strain>
        <tissue evidence="4">Fin</tissue>
    </source>
</reference>
<proteinExistence type="predicted"/>
<dbReference type="InterPro" id="IPR039873">
    <property type="entry name" value="CCDC78"/>
</dbReference>
<feature type="region of interest" description="Disordered" evidence="2">
    <location>
        <begin position="383"/>
        <end position="404"/>
    </location>
</feature>
<comment type="caution">
    <text evidence="4">The sequence shown here is derived from an EMBL/GenBank/DDBJ whole genome shotgun (WGS) entry which is preliminary data.</text>
</comment>
<dbReference type="InterPro" id="IPR029329">
    <property type="entry name" value="DUF4472"/>
</dbReference>
<name>A0AA47M7U6_MERPO</name>
<evidence type="ECO:0000313" key="5">
    <source>
        <dbReference type="Proteomes" id="UP001174136"/>
    </source>
</evidence>
<feature type="coiled-coil region" evidence="1">
    <location>
        <begin position="185"/>
        <end position="227"/>
    </location>
</feature>
<dbReference type="PANTHER" id="PTHR22106">
    <property type="entry name" value="COILED-COIL DOMAIN-CONTAINING PROTEIN 78"/>
    <property type="match status" value="1"/>
</dbReference>
<sequence>MDAKDKRASMSELQEQTRYLTGENSRLQEEKQHLSTRVLYLEGRVSHLSASNTHLASKLGQVEEDKLKVSRELVEEKLELNAMREVWEGERFQLRNQVLNQEVVIAQLEEERDRLCKELQLLLSRLQVAEESSAAQSEEQHKRSLEVPPCRPLQEQQLSILEGELQHISTLINTLSHHRVKPEDLAALDQEQRNMEQNLLVSQQELRGAVEEMRREYEDQRLRLEDRALVMGKEQQKQREAIQRIQQRLSEQSPSSEGQLAELEKENSRLQLQVKHLNEEYRARLVCYLHDLADCMDRLGVDGKGGGGGGEEEQGEKKRRKMFVFVEGMLQEVRSSYRSREEQLAAAARSYKKKLQRLSRIQQRLLVAYRVQREQILCQPESGLDPGAPEAHFSLEDPEGPQHPELHTAQETIRAQGNPGQTSEEAKVDMEEHQKEMTPSVLSPINQSMYFIVKGMIFSKQEVYEKERAQLITRATVAEGQVLELQQYIDNHLGR</sequence>
<evidence type="ECO:0000256" key="1">
    <source>
        <dbReference type="SAM" id="Coils"/>
    </source>
</evidence>
<protein>
    <submittedName>
        <fullName evidence="4">Coiled-coil domain-containing protein 78</fullName>
    </submittedName>
</protein>
<dbReference type="Pfam" id="PF14739">
    <property type="entry name" value="DUF4472"/>
    <property type="match status" value="1"/>
</dbReference>
<feature type="region of interest" description="Disordered" evidence="2">
    <location>
        <begin position="1"/>
        <end position="27"/>
    </location>
</feature>
<dbReference type="GO" id="GO:0005737">
    <property type="term" value="C:cytoplasm"/>
    <property type="evidence" value="ECO:0007669"/>
    <property type="project" value="TreeGrafter"/>
</dbReference>
<dbReference type="PANTHER" id="PTHR22106:SF5">
    <property type="entry name" value="COILED-COIL DOMAIN-CONTAINING PROTEIN 78"/>
    <property type="match status" value="1"/>
</dbReference>
<keyword evidence="5" id="KW-1185">Reference proteome</keyword>
<feature type="compositionally biased region" description="Polar residues" evidence="2">
    <location>
        <begin position="11"/>
        <end position="25"/>
    </location>
</feature>
<keyword evidence="1" id="KW-0175">Coiled coil</keyword>
<gene>
    <name evidence="4" type="primary">ccdc78</name>
    <name evidence="4" type="ORF">N1851_029032</name>
</gene>
<accession>A0AA47M7U6</accession>
<dbReference type="Proteomes" id="UP001174136">
    <property type="component" value="Unassembled WGS sequence"/>
</dbReference>
<organism evidence="4 5">
    <name type="scientific">Merluccius polli</name>
    <name type="common">Benguela hake</name>
    <name type="synonym">Merluccius cadenati</name>
    <dbReference type="NCBI Taxonomy" id="89951"/>
    <lineage>
        <taxon>Eukaryota</taxon>
        <taxon>Metazoa</taxon>
        <taxon>Chordata</taxon>
        <taxon>Craniata</taxon>
        <taxon>Vertebrata</taxon>
        <taxon>Euteleostomi</taxon>
        <taxon>Actinopterygii</taxon>
        <taxon>Neopterygii</taxon>
        <taxon>Teleostei</taxon>
        <taxon>Neoteleostei</taxon>
        <taxon>Acanthomorphata</taxon>
        <taxon>Zeiogadaria</taxon>
        <taxon>Gadariae</taxon>
        <taxon>Gadiformes</taxon>
        <taxon>Gadoidei</taxon>
        <taxon>Merlucciidae</taxon>
        <taxon>Merluccius</taxon>
    </lineage>
</organism>